<feature type="region of interest" description="Disordered" evidence="1">
    <location>
        <begin position="89"/>
        <end position="110"/>
    </location>
</feature>
<protein>
    <submittedName>
        <fullName evidence="2">Uncharacterized protein</fullName>
    </submittedName>
</protein>
<reference evidence="2" key="1">
    <citation type="submission" date="2022-07" db="EMBL/GenBank/DDBJ databases">
        <title>Draft genome sequence of Zalerion maritima ATCC 34329, a (micro)plastics degrading marine fungus.</title>
        <authorList>
            <person name="Paco A."/>
            <person name="Goncalves M.F.M."/>
            <person name="Rocha-Santos T.A.P."/>
            <person name="Alves A."/>
        </authorList>
    </citation>
    <scope>NUCLEOTIDE SEQUENCE</scope>
    <source>
        <strain evidence="2">ATCC 34329</strain>
    </source>
</reference>
<dbReference type="InterPro" id="IPR023213">
    <property type="entry name" value="CAT-like_dom_sf"/>
</dbReference>
<dbReference type="Gene3D" id="3.30.559.10">
    <property type="entry name" value="Chloramphenicol acetyltransferase-like domain"/>
    <property type="match status" value="2"/>
</dbReference>
<keyword evidence="3" id="KW-1185">Reference proteome</keyword>
<name>A0AAD5RK16_9PEZI</name>
<evidence type="ECO:0000313" key="2">
    <source>
        <dbReference type="EMBL" id="KAJ2896514.1"/>
    </source>
</evidence>
<dbReference type="EMBL" id="JAKWBI020000328">
    <property type="protein sequence ID" value="KAJ2896514.1"/>
    <property type="molecule type" value="Genomic_DNA"/>
</dbReference>
<proteinExistence type="predicted"/>
<dbReference type="Proteomes" id="UP001201980">
    <property type="component" value="Unassembled WGS sequence"/>
</dbReference>
<dbReference type="AlphaFoldDB" id="A0AAD5RK16"/>
<comment type="caution">
    <text evidence="2">The sequence shown here is derived from an EMBL/GenBank/DDBJ whole genome shotgun (WGS) entry which is preliminary data.</text>
</comment>
<accession>A0AAD5RK16</accession>
<evidence type="ECO:0000256" key="1">
    <source>
        <dbReference type="SAM" id="MobiDB-lite"/>
    </source>
</evidence>
<organism evidence="2 3">
    <name type="scientific">Zalerion maritima</name>
    <dbReference type="NCBI Taxonomy" id="339359"/>
    <lineage>
        <taxon>Eukaryota</taxon>
        <taxon>Fungi</taxon>
        <taxon>Dikarya</taxon>
        <taxon>Ascomycota</taxon>
        <taxon>Pezizomycotina</taxon>
        <taxon>Sordariomycetes</taxon>
        <taxon>Lulworthiomycetidae</taxon>
        <taxon>Lulworthiales</taxon>
        <taxon>Lulworthiaceae</taxon>
        <taxon>Zalerion</taxon>
    </lineage>
</organism>
<gene>
    <name evidence="2" type="ORF">MKZ38_005467</name>
</gene>
<sequence length="555" mass="62713">MSAAEPPPAMTPLGPWEQIIPRNYIRILFIFPLTDSLNPVIRNEVKSHFRASLDRLISARPDYFYKLSHEEEPVSPFVTPCVSRYKPAQSRGERSQYSHKPTATPDNWDDNHTILQEEVWNGTHSASIHGETGPLELKNENESLGYKELEGKRFPQQDLMQGYRYFLCWDTEHFKEVRMDLGRFKLPVSWVKLHFIKDGLMVQLNTHHVTGAGEMQAQFYTAFAAATRGDPIRCVPSPSSFDLPRELKDLPQQLTGQSFRQLLSQCPEWMDLPMKNGPTQPDKKSPTFGTEPQYTLACKIFRFDTQKLGQLRNHIAALQPTRMDGSKQIPSVNSVVCALAFAHVVCARLSAERDDIAEARRMGGKATLVMPVSFRSRPDFRESMKDYVGTAVCLSQVKTDLQLALLAAAQEEYPALAKLVNTVEECVNQVDLNYVQIRTACIQKANDPRRIGVSYHPDRPTDFQFNTWRQFGGDLMFKLRSDSGRQERLNSGGNSKDSAAVKPAAVRRAMESSHVGALVMPGGKDDPYELLLTLPDKSMDMLMTNNTFMSYCEAI</sequence>
<evidence type="ECO:0000313" key="3">
    <source>
        <dbReference type="Proteomes" id="UP001201980"/>
    </source>
</evidence>